<accession>A0A5C6ZJZ0</accession>
<evidence type="ECO:0000313" key="4">
    <source>
        <dbReference type="EMBL" id="TXD90276.1"/>
    </source>
</evidence>
<feature type="region of interest" description="Disordered" evidence="2">
    <location>
        <begin position="1"/>
        <end position="24"/>
    </location>
</feature>
<keyword evidence="1" id="KW-0456">Lyase</keyword>
<feature type="domain" description="Amidohydrolase-related" evidence="3">
    <location>
        <begin position="106"/>
        <end position="328"/>
    </location>
</feature>
<proteinExistence type="predicted"/>
<reference evidence="4 5" key="1">
    <citation type="submission" date="2019-08" db="EMBL/GenBank/DDBJ databases">
        <title>Genomes of Subsaximicrobium wynnwilliamsii strains.</title>
        <authorList>
            <person name="Bowman J.P."/>
        </authorList>
    </citation>
    <scope>NUCLEOTIDE SEQUENCE [LARGE SCALE GENOMIC DNA]</scope>
    <source>
        <strain evidence="4 5">2-80-2</strain>
    </source>
</reference>
<dbReference type="SUPFAM" id="SSF51556">
    <property type="entry name" value="Metallo-dependent hydrolases"/>
    <property type="match status" value="1"/>
</dbReference>
<dbReference type="GO" id="GO:0016831">
    <property type="term" value="F:carboxy-lyase activity"/>
    <property type="evidence" value="ECO:0007669"/>
    <property type="project" value="InterPro"/>
</dbReference>
<evidence type="ECO:0000313" key="5">
    <source>
        <dbReference type="Proteomes" id="UP000321578"/>
    </source>
</evidence>
<dbReference type="OrthoDB" id="9777673at2"/>
<organism evidence="4 5">
    <name type="scientific">Subsaximicrobium wynnwilliamsii</name>
    <dbReference type="NCBI Taxonomy" id="291179"/>
    <lineage>
        <taxon>Bacteria</taxon>
        <taxon>Pseudomonadati</taxon>
        <taxon>Bacteroidota</taxon>
        <taxon>Flavobacteriia</taxon>
        <taxon>Flavobacteriales</taxon>
        <taxon>Flavobacteriaceae</taxon>
        <taxon>Subsaximicrobium</taxon>
    </lineage>
</organism>
<keyword evidence="4" id="KW-0378">Hydrolase</keyword>
<dbReference type="AlphaFoldDB" id="A0A5C6ZJZ0"/>
<dbReference type="Pfam" id="PF04909">
    <property type="entry name" value="Amidohydro_2"/>
    <property type="match status" value="1"/>
</dbReference>
<gene>
    <name evidence="4" type="ORF">ESY86_05950</name>
</gene>
<dbReference type="InterPro" id="IPR032465">
    <property type="entry name" value="ACMSD"/>
</dbReference>
<dbReference type="GO" id="GO:0005737">
    <property type="term" value="C:cytoplasm"/>
    <property type="evidence" value="ECO:0007669"/>
    <property type="project" value="TreeGrafter"/>
</dbReference>
<dbReference type="PANTHER" id="PTHR21240">
    <property type="entry name" value="2-AMINO-3-CARBOXYLMUCONATE-6-SEMIALDEHYDE DECARBOXYLASE"/>
    <property type="match status" value="1"/>
</dbReference>
<evidence type="ECO:0000259" key="3">
    <source>
        <dbReference type="Pfam" id="PF04909"/>
    </source>
</evidence>
<dbReference type="Gene3D" id="3.20.20.140">
    <property type="entry name" value="Metal-dependent hydrolases"/>
    <property type="match status" value="1"/>
</dbReference>
<dbReference type="Proteomes" id="UP000321578">
    <property type="component" value="Unassembled WGS sequence"/>
</dbReference>
<dbReference type="InterPro" id="IPR032466">
    <property type="entry name" value="Metal_Hydrolase"/>
</dbReference>
<dbReference type="GO" id="GO:0019748">
    <property type="term" value="P:secondary metabolic process"/>
    <property type="evidence" value="ECO:0007669"/>
    <property type="project" value="TreeGrafter"/>
</dbReference>
<dbReference type="EMBL" id="VORO01000004">
    <property type="protein sequence ID" value="TXD90276.1"/>
    <property type="molecule type" value="Genomic_DNA"/>
</dbReference>
<evidence type="ECO:0000256" key="1">
    <source>
        <dbReference type="ARBA" id="ARBA00023239"/>
    </source>
</evidence>
<comment type="caution">
    <text evidence="4">The sequence shown here is derived from an EMBL/GenBank/DDBJ whole genome shotgun (WGS) entry which is preliminary data.</text>
</comment>
<dbReference type="GO" id="GO:0016787">
    <property type="term" value="F:hydrolase activity"/>
    <property type="evidence" value="ECO:0007669"/>
    <property type="project" value="UniProtKB-KW"/>
</dbReference>
<dbReference type="PANTHER" id="PTHR21240:SF28">
    <property type="entry name" value="ISO-OROTATE DECARBOXYLASE (EUROFUNG)"/>
    <property type="match status" value="1"/>
</dbReference>
<protein>
    <submittedName>
        <fullName evidence="4">Amidohydrolase family protein</fullName>
    </submittedName>
</protein>
<keyword evidence="5" id="KW-1185">Reference proteome</keyword>
<dbReference type="InterPro" id="IPR006680">
    <property type="entry name" value="Amidohydro-rel"/>
</dbReference>
<feature type="compositionally biased region" description="Polar residues" evidence="2">
    <location>
        <begin position="1"/>
        <end position="16"/>
    </location>
</feature>
<name>A0A5C6ZJZ0_9FLAO</name>
<dbReference type="RefSeq" id="WP_147085669.1">
    <property type="nucleotide sequence ID" value="NZ_VORM01000004.1"/>
</dbReference>
<sequence>MSTADKNANTSEAPNNTRRKLRINGHSHLLPYPEEIPQYMKDKGIFWVDKDRKFMLQKDWSRPVTDSSFFLDEKLSWMERFKIDHAVVLNLSQLYGNGLRVEEMKQALRFQNDYNAKIQRENPSKFTCGFVVHPGFVRGACWEIERCVEELGLRLLCLPTHYMDTIGTWRCIFDEENEPIFELANKYNLAVEIHPYDGEKFIKLENTAWRFHLIWMLAQCADAYHFLTLNGYQDKFPNMRTCFAHGGQLAQINLGRRIQGFDGRPDLFEGKNHPRKAVGHKNIFFDTLVHDTGGLELLIKNQGSKQVLMGLDDPYPLGEMESTQQSSYPGKILDLAVKRDIIDEKQRDAIWEDNVIQWLCGDDQAAKDKLIARILSKS</sequence>
<evidence type="ECO:0000256" key="2">
    <source>
        <dbReference type="SAM" id="MobiDB-lite"/>
    </source>
</evidence>